<accession>A0A9J7AQX0</accession>
<keyword evidence="2" id="KW-1185">Reference proteome</keyword>
<sequence length="70" mass="8142">MDDAAIKQQYDAVITRAGLKIPADREDTMLNTYRNVLEWSEMVRNRPRPATLEPSNAYFLETITRVIESR</sequence>
<protein>
    <submittedName>
        <fullName evidence="1">Uncharacterized protein</fullName>
    </submittedName>
</protein>
<dbReference type="EMBL" id="CP102480">
    <property type="protein sequence ID" value="UUX48985.1"/>
    <property type="molecule type" value="Genomic_DNA"/>
</dbReference>
<gene>
    <name evidence="1" type="ORF">NUH88_16465</name>
</gene>
<name>A0A9J7AQX0_9PROT</name>
<dbReference type="Proteomes" id="UP001060336">
    <property type="component" value="Chromosome"/>
</dbReference>
<dbReference type="KEGG" id="naci:NUH88_16465"/>
<organism evidence="1 2">
    <name type="scientific">Nisaea acidiphila</name>
    <dbReference type="NCBI Taxonomy" id="1862145"/>
    <lineage>
        <taxon>Bacteria</taxon>
        <taxon>Pseudomonadati</taxon>
        <taxon>Pseudomonadota</taxon>
        <taxon>Alphaproteobacteria</taxon>
        <taxon>Rhodospirillales</taxon>
        <taxon>Thalassobaculaceae</taxon>
        <taxon>Nisaea</taxon>
    </lineage>
</organism>
<dbReference type="AlphaFoldDB" id="A0A9J7AQX0"/>
<evidence type="ECO:0000313" key="2">
    <source>
        <dbReference type="Proteomes" id="UP001060336"/>
    </source>
</evidence>
<evidence type="ECO:0000313" key="1">
    <source>
        <dbReference type="EMBL" id="UUX48985.1"/>
    </source>
</evidence>
<reference evidence="1" key="1">
    <citation type="submission" date="2022-08" db="EMBL/GenBank/DDBJ databases">
        <title>Nisaea acidiphila sp. nov., isolated from a marine algal debris and emended description of the genus Nisaea Urios et al. 2008.</title>
        <authorList>
            <person name="Kwon K."/>
        </authorList>
    </citation>
    <scope>NUCLEOTIDE SEQUENCE</scope>
    <source>
        <strain evidence="1">MEBiC11861</strain>
    </source>
</reference>
<proteinExistence type="predicted"/>
<dbReference type="RefSeq" id="WP_257767486.1">
    <property type="nucleotide sequence ID" value="NZ_CP102480.1"/>
</dbReference>